<evidence type="ECO:0000313" key="4">
    <source>
        <dbReference type="EMBL" id="TCJ17154.1"/>
    </source>
</evidence>
<dbReference type="Pfam" id="PF07228">
    <property type="entry name" value="SpoIIE"/>
    <property type="match status" value="1"/>
</dbReference>
<keyword evidence="5" id="KW-1185">Reference proteome</keyword>
<dbReference type="InterPro" id="IPR052016">
    <property type="entry name" value="Bact_Sigma-Reg"/>
</dbReference>
<dbReference type="Pfam" id="PF00072">
    <property type="entry name" value="Response_reg"/>
    <property type="match status" value="1"/>
</dbReference>
<feature type="modified residue" description="4-aspartylphosphate" evidence="2">
    <location>
        <position position="60"/>
    </location>
</feature>
<proteinExistence type="predicted"/>
<dbReference type="Proteomes" id="UP000295443">
    <property type="component" value="Unassembled WGS sequence"/>
</dbReference>
<dbReference type="InterPro" id="IPR011006">
    <property type="entry name" value="CheY-like_superfamily"/>
</dbReference>
<dbReference type="PROSITE" id="PS50110">
    <property type="entry name" value="RESPONSE_REGULATORY"/>
    <property type="match status" value="1"/>
</dbReference>
<dbReference type="OrthoDB" id="9811749at2"/>
<evidence type="ECO:0000256" key="2">
    <source>
        <dbReference type="PROSITE-ProRule" id="PRU00169"/>
    </source>
</evidence>
<dbReference type="AlphaFoldDB" id="A0A4R1BIR3"/>
<dbReference type="RefSeq" id="WP_131445037.1">
    <property type="nucleotide sequence ID" value="NZ_SJZB01000014.1"/>
</dbReference>
<dbReference type="PANTHER" id="PTHR43156">
    <property type="entry name" value="STAGE II SPORULATION PROTEIN E-RELATED"/>
    <property type="match status" value="1"/>
</dbReference>
<dbReference type="EMBL" id="SJZB01000014">
    <property type="protein sequence ID" value="TCJ17154.1"/>
    <property type="molecule type" value="Genomic_DNA"/>
</dbReference>
<feature type="domain" description="Response regulatory" evidence="3">
    <location>
        <begin position="11"/>
        <end position="127"/>
    </location>
</feature>
<dbReference type="GO" id="GO:0000160">
    <property type="term" value="P:phosphorelay signal transduction system"/>
    <property type="evidence" value="ECO:0007669"/>
    <property type="project" value="InterPro"/>
</dbReference>
<sequence>MSANAQAKPIKILVVDDTVTNIKQLEAVARKLGHEVVTAMDGVEAIEKYQAEAPELIIMDIMMPRMDGIEAARRIRELPCDRWVPIIFYSALDSLSDILRGFEIGGDDYMVKPANLQVIRAKINGYARALGMQEQSLHYARELAAWRDEAEEQNKLGQYIIGRLLDSKGLRDPMIQWRNTPAQSFSGDLVCAARGPGEVLYVMLADAAGHGLSAALTALPLTQVFHGMVFKGFPIHTIAEELNSKLKAFLPIDRFVAASLAAIDTRNQTIEIWNGGNPEVLFVDDDGQVTMRWPSRHPPLGILPPELFSGATEVVNYARPGELVMVSDGIIEAESPDGQRLNQAGLDALLGQAPTGLRLAAIEDGVKRQLAGRLEHDDLSVLVVRVPIERRRTLRAQPAAATAHSLSEWRMELRWGADELRGIDVVPAMLGFIGQIKPLQPHQGSCS</sequence>
<dbReference type="SMART" id="SM00331">
    <property type="entry name" value="PP2C_SIG"/>
    <property type="match status" value="1"/>
</dbReference>
<keyword evidence="2" id="KW-0597">Phosphoprotein</keyword>
<keyword evidence="1" id="KW-0378">Hydrolase</keyword>
<evidence type="ECO:0000259" key="3">
    <source>
        <dbReference type="PROSITE" id="PS50110"/>
    </source>
</evidence>
<dbReference type="SUPFAM" id="SSF52172">
    <property type="entry name" value="CheY-like"/>
    <property type="match status" value="1"/>
</dbReference>
<dbReference type="Gene3D" id="3.40.50.2300">
    <property type="match status" value="1"/>
</dbReference>
<dbReference type="InterPro" id="IPR036457">
    <property type="entry name" value="PPM-type-like_dom_sf"/>
</dbReference>
<dbReference type="PANTHER" id="PTHR43156:SF2">
    <property type="entry name" value="STAGE II SPORULATION PROTEIN E"/>
    <property type="match status" value="1"/>
</dbReference>
<dbReference type="InterPro" id="IPR001932">
    <property type="entry name" value="PPM-type_phosphatase-like_dom"/>
</dbReference>
<reference evidence="4 5" key="1">
    <citation type="submission" date="2019-03" db="EMBL/GenBank/DDBJ databases">
        <title>Genome sequence of Thiobacillaceae bacterium LSR1, a sulfur-oxidizing bacterium isolated from freshwater sediment.</title>
        <authorList>
            <person name="Li S."/>
        </authorList>
    </citation>
    <scope>NUCLEOTIDE SEQUENCE [LARGE SCALE GENOMIC DNA]</scope>
    <source>
        <strain evidence="4 5">LSR1</strain>
    </source>
</reference>
<name>A0A4R1BIR3_9PROT</name>
<dbReference type="GO" id="GO:0016791">
    <property type="term" value="F:phosphatase activity"/>
    <property type="evidence" value="ECO:0007669"/>
    <property type="project" value="TreeGrafter"/>
</dbReference>
<comment type="caution">
    <text evidence="4">The sequence shown here is derived from an EMBL/GenBank/DDBJ whole genome shotgun (WGS) entry which is preliminary data.</text>
</comment>
<protein>
    <submittedName>
        <fullName evidence="4">Fused response regulator/phosphatase</fullName>
    </submittedName>
</protein>
<accession>A0A4R1BIR3</accession>
<gene>
    <name evidence="4" type="ORF">EZJ19_04175</name>
</gene>
<dbReference type="InterPro" id="IPR001789">
    <property type="entry name" value="Sig_transdc_resp-reg_receiver"/>
</dbReference>
<evidence type="ECO:0000313" key="5">
    <source>
        <dbReference type="Proteomes" id="UP000295443"/>
    </source>
</evidence>
<dbReference type="Gene3D" id="3.60.40.10">
    <property type="entry name" value="PPM-type phosphatase domain"/>
    <property type="match status" value="1"/>
</dbReference>
<dbReference type="CDD" id="cd17574">
    <property type="entry name" value="REC_OmpR"/>
    <property type="match status" value="1"/>
</dbReference>
<organism evidence="4 5">
    <name type="scientific">Parasulfuritortus cantonensis</name>
    <dbReference type="NCBI Taxonomy" id="2528202"/>
    <lineage>
        <taxon>Bacteria</taxon>
        <taxon>Pseudomonadati</taxon>
        <taxon>Pseudomonadota</taxon>
        <taxon>Betaproteobacteria</taxon>
        <taxon>Nitrosomonadales</taxon>
        <taxon>Thiobacillaceae</taxon>
        <taxon>Parasulfuritortus</taxon>
    </lineage>
</organism>
<dbReference type="SMART" id="SM00448">
    <property type="entry name" value="REC"/>
    <property type="match status" value="1"/>
</dbReference>
<evidence type="ECO:0000256" key="1">
    <source>
        <dbReference type="ARBA" id="ARBA00022801"/>
    </source>
</evidence>